<dbReference type="Pfam" id="PF08241">
    <property type="entry name" value="Methyltransf_11"/>
    <property type="match status" value="1"/>
</dbReference>
<organism evidence="5 6">
    <name type="scientific">Chryseobacterium vrystaatense</name>
    <dbReference type="NCBI Taxonomy" id="307480"/>
    <lineage>
        <taxon>Bacteria</taxon>
        <taxon>Pseudomonadati</taxon>
        <taxon>Bacteroidota</taxon>
        <taxon>Flavobacteriia</taxon>
        <taxon>Flavobacteriales</taxon>
        <taxon>Weeksellaceae</taxon>
        <taxon>Chryseobacterium group</taxon>
        <taxon>Chryseobacterium</taxon>
    </lineage>
</organism>
<evidence type="ECO:0000256" key="2">
    <source>
        <dbReference type="ARBA" id="ARBA00022679"/>
    </source>
</evidence>
<dbReference type="InterPro" id="IPR013216">
    <property type="entry name" value="Methyltransf_11"/>
</dbReference>
<keyword evidence="2 5" id="KW-0808">Transferase</keyword>
<proteinExistence type="predicted"/>
<dbReference type="GO" id="GO:0008757">
    <property type="term" value="F:S-adenosylmethionine-dependent methyltransferase activity"/>
    <property type="evidence" value="ECO:0007669"/>
    <property type="project" value="InterPro"/>
</dbReference>
<dbReference type="InterPro" id="IPR029063">
    <property type="entry name" value="SAM-dependent_MTases_sf"/>
</dbReference>
<keyword evidence="3" id="KW-0949">S-adenosyl-L-methionine</keyword>
<evidence type="ECO:0000313" key="5">
    <source>
        <dbReference type="EMBL" id="SHG52334.1"/>
    </source>
</evidence>
<dbReference type="SUPFAM" id="SSF53335">
    <property type="entry name" value="S-adenosyl-L-methionine-dependent methyltransferases"/>
    <property type="match status" value="1"/>
</dbReference>
<dbReference type="Proteomes" id="UP000184108">
    <property type="component" value="Unassembled WGS sequence"/>
</dbReference>
<accession>A0A1M5KHC3</accession>
<keyword evidence="1 5" id="KW-0489">Methyltransferase</keyword>
<dbReference type="EMBL" id="FQVE01000006">
    <property type="protein sequence ID" value="SHG52334.1"/>
    <property type="molecule type" value="Genomic_DNA"/>
</dbReference>
<dbReference type="PANTHER" id="PTHR43464:SF19">
    <property type="entry name" value="UBIQUINONE BIOSYNTHESIS O-METHYLTRANSFERASE, MITOCHONDRIAL"/>
    <property type="match status" value="1"/>
</dbReference>
<evidence type="ECO:0000313" key="6">
    <source>
        <dbReference type="Proteomes" id="UP000184108"/>
    </source>
</evidence>
<evidence type="ECO:0000259" key="4">
    <source>
        <dbReference type="Pfam" id="PF08241"/>
    </source>
</evidence>
<protein>
    <submittedName>
        <fullName evidence="5">Methyltransferase domain-containing protein</fullName>
    </submittedName>
</protein>
<sequence>MKNSIHEYYDHLAENYEENRFGNSYGKYIDRQENVFLDSFFKNKNYSKILDLGCGTGRLLKFATHGVDFSEKMLSIAKEKNAEKITAVGEISKIPFEIEFDCIFCFHVIMHQTKEETTKFLGECFRKLDHQGILIFDYPTKARRKTVSPQQDWHAGNTFTAKEISLLCNEKWNTKSTTGILLFPIHRLPKSLRKFFLPLDILLCRTFLKKYASYQIVVLEKR</sequence>
<dbReference type="RefSeq" id="WP_073175314.1">
    <property type="nucleotide sequence ID" value="NZ_FQVE01000006.1"/>
</dbReference>
<dbReference type="Gene3D" id="3.40.50.150">
    <property type="entry name" value="Vaccinia Virus protein VP39"/>
    <property type="match status" value="1"/>
</dbReference>
<dbReference type="PANTHER" id="PTHR43464">
    <property type="entry name" value="METHYLTRANSFERASE"/>
    <property type="match status" value="1"/>
</dbReference>
<dbReference type="CDD" id="cd02440">
    <property type="entry name" value="AdoMet_MTases"/>
    <property type="match status" value="1"/>
</dbReference>
<evidence type="ECO:0000256" key="3">
    <source>
        <dbReference type="ARBA" id="ARBA00022691"/>
    </source>
</evidence>
<feature type="domain" description="Methyltransferase type 11" evidence="4">
    <location>
        <begin position="50"/>
        <end position="136"/>
    </location>
</feature>
<gene>
    <name evidence="5" type="ORF">SAMN02787073_4375</name>
</gene>
<evidence type="ECO:0000256" key="1">
    <source>
        <dbReference type="ARBA" id="ARBA00022603"/>
    </source>
</evidence>
<name>A0A1M5KHC3_9FLAO</name>
<reference evidence="6" key="1">
    <citation type="submission" date="2016-11" db="EMBL/GenBank/DDBJ databases">
        <authorList>
            <person name="Varghese N."/>
            <person name="Submissions S."/>
        </authorList>
    </citation>
    <scope>NUCLEOTIDE SEQUENCE [LARGE SCALE GENOMIC DNA]</scope>
    <source>
        <strain evidence="6">YR203</strain>
    </source>
</reference>
<dbReference type="GO" id="GO:0032259">
    <property type="term" value="P:methylation"/>
    <property type="evidence" value="ECO:0007669"/>
    <property type="project" value="UniProtKB-KW"/>
</dbReference>
<dbReference type="AlphaFoldDB" id="A0A1M5KHC3"/>